<dbReference type="OrthoDB" id="10281582at2759"/>
<dbReference type="EMBL" id="FN647682">
    <property type="protein sequence ID" value="CBN76473.1"/>
    <property type="molecule type" value="Genomic_DNA"/>
</dbReference>
<keyword evidence="3" id="KW-1185">Reference proteome</keyword>
<dbReference type="EMBL" id="FN649726">
    <property type="protein sequence ID" value="CBN76473.1"/>
    <property type="molecule type" value="Genomic_DNA"/>
</dbReference>
<evidence type="ECO:0000313" key="3">
    <source>
        <dbReference type="Proteomes" id="UP000002630"/>
    </source>
</evidence>
<feature type="compositionally biased region" description="Polar residues" evidence="1">
    <location>
        <begin position="69"/>
        <end position="78"/>
    </location>
</feature>
<proteinExistence type="predicted"/>
<accession>D8LAW4</accession>
<sequence length="137" mass="14692">MSTIPSFLVGLVASGVGYAYLSRDLVTSRNKLMSKHFKADGVEPYYPVRKMPRQFGRPKGERGGCPRGSSFNSETSRGVVSGLPEPAPAGEHHLVTDARTKWNAAVLRCSDTVFSALYGRGSATEGKAEGGDEPRDS</sequence>
<name>D8LAW4_ECTSI</name>
<dbReference type="Proteomes" id="UP000002630">
    <property type="component" value="Linkage Group LG01"/>
</dbReference>
<reference evidence="2 3" key="1">
    <citation type="journal article" date="2010" name="Nature">
        <title>The Ectocarpus genome and the independent evolution of multicellularity in brown algae.</title>
        <authorList>
            <person name="Cock J.M."/>
            <person name="Sterck L."/>
            <person name="Rouze P."/>
            <person name="Scornet D."/>
            <person name="Allen A.E."/>
            <person name="Amoutzias G."/>
            <person name="Anthouard V."/>
            <person name="Artiguenave F."/>
            <person name="Aury J.M."/>
            <person name="Badger J.H."/>
            <person name="Beszteri B."/>
            <person name="Billiau K."/>
            <person name="Bonnet E."/>
            <person name="Bothwell J.H."/>
            <person name="Bowler C."/>
            <person name="Boyen C."/>
            <person name="Brownlee C."/>
            <person name="Carrano C.J."/>
            <person name="Charrier B."/>
            <person name="Cho G.Y."/>
            <person name="Coelho S.M."/>
            <person name="Collen J."/>
            <person name="Corre E."/>
            <person name="Da Silva C."/>
            <person name="Delage L."/>
            <person name="Delaroque N."/>
            <person name="Dittami S.M."/>
            <person name="Doulbeau S."/>
            <person name="Elias M."/>
            <person name="Farnham G."/>
            <person name="Gachon C.M."/>
            <person name="Gschloessl B."/>
            <person name="Heesch S."/>
            <person name="Jabbari K."/>
            <person name="Jubin C."/>
            <person name="Kawai H."/>
            <person name="Kimura K."/>
            <person name="Kloareg B."/>
            <person name="Kupper F.C."/>
            <person name="Lang D."/>
            <person name="Le Bail A."/>
            <person name="Leblanc C."/>
            <person name="Lerouge P."/>
            <person name="Lohr M."/>
            <person name="Lopez P.J."/>
            <person name="Martens C."/>
            <person name="Maumus F."/>
            <person name="Michel G."/>
            <person name="Miranda-Saavedra D."/>
            <person name="Morales J."/>
            <person name="Moreau H."/>
            <person name="Motomura T."/>
            <person name="Nagasato C."/>
            <person name="Napoli C.A."/>
            <person name="Nelson D.R."/>
            <person name="Nyvall-Collen P."/>
            <person name="Peters A.F."/>
            <person name="Pommier C."/>
            <person name="Potin P."/>
            <person name="Poulain J."/>
            <person name="Quesneville H."/>
            <person name="Read B."/>
            <person name="Rensing S.A."/>
            <person name="Ritter A."/>
            <person name="Rousvoal S."/>
            <person name="Samanta M."/>
            <person name="Samson G."/>
            <person name="Schroeder D.C."/>
            <person name="Segurens B."/>
            <person name="Strittmatter M."/>
            <person name="Tonon T."/>
            <person name="Tregear J.W."/>
            <person name="Valentin K."/>
            <person name="von Dassow P."/>
            <person name="Yamagishi T."/>
            <person name="Van de Peer Y."/>
            <person name="Wincker P."/>
        </authorList>
    </citation>
    <scope>NUCLEOTIDE SEQUENCE [LARGE SCALE GENOMIC DNA]</scope>
    <source>
        <strain evidence="3">Ec32 / CCAP1310/4</strain>
    </source>
</reference>
<gene>
    <name evidence="2" type="ORF">Esi_0000_0059</name>
</gene>
<dbReference type="AlphaFoldDB" id="D8LAW4"/>
<evidence type="ECO:0000313" key="2">
    <source>
        <dbReference type="EMBL" id="CBN76473.1"/>
    </source>
</evidence>
<evidence type="ECO:0000256" key="1">
    <source>
        <dbReference type="SAM" id="MobiDB-lite"/>
    </source>
</evidence>
<dbReference type="InParanoid" id="D8LAW4"/>
<organism evidence="2 3">
    <name type="scientific">Ectocarpus siliculosus</name>
    <name type="common">Brown alga</name>
    <name type="synonym">Conferva siliculosa</name>
    <dbReference type="NCBI Taxonomy" id="2880"/>
    <lineage>
        <taxon>Eukaryota</taxon>
        <taxon>Sar</taxon>
        <taxon>Stramenopiles</taxon>
        <taxon>Ochrophyta</taxon>
        <taxon>PX clade</taxon>
        <taxon>Phaeophyceae</taxon>
        <taxon>Ectocarpales</taxon>
        <taxon>Ectocarpaceae</taxon>
        <taxon>Ectocarpus</taxon>
    </lineage>
</organism>
<protein>
    <submittedName>
        <fullName evidence="2">Uncharacterized protein</fullName>
    </submittedName>
</protein>
<feature type="region of interest" description="Disordered" evidence="1">
    <location>
        <begin position="49"/>
        <end position="91"/>
    </location>
</feature>